<evidence type="ECO:0000313" key="2">
    <source>
        <dbReference type="EMBL" id="PPK88723.1"/>
    </source>
</evidence>
<reference evidence="2 3" key="1">
    <citation type="submission" date="2018-02" db="EMBL/GenBank/DDBJ databases">
        <title>Genomic Encyclopedia of Archaeal and Bacterial Type Strains, Phase II (KMG-II): from individual species to whole genera.</title>
        <authorList>
            <person name="Goeker M."/>
        </authorList>
    </citation>
    <scope>NUCLEOTIDE SEQUENCE [LARGE SCALE GENOMIC DNA]</scope>
    <source>
        <strain evidence="2 3">DSM 29526</strain>
    </source>
</reference>
<dbReference type="EMBL" id="PTJC01000005">
    <property type="protein sequence ID" value="PPK88723.1"/>
    <property type="molecule type" value="Genomic_DNA"/>
</dbReference>
<dbReference type="Gene3D" id="3.90.79.10">
    <property type="entry name" value="Nucleoside Triphosphate Pyrophosphohydrolase"/>
    <property type="match status" value="1"/>
</dbReference>
<sequence length="244" mass="28683">MVFYLCQKPFVEPESHFDSYFKSAFTVDNVIFGFDEGALKVLLIRRNEAPFEDCWALPGHFVRQNEDLDEAARRVLWEMTGLENVYLEQLFTFGAPGRHAYGRVITVAYYSLVKIADFTPQALTLTREVAWHDLTTLGELAFDHNEIIVTARDQLQRSIRNRPVGFELLPPEFTLTQLQHLYESIWETKLEKRNFRKKILSMDLILPLNRTQKGVSHRPARLYRFDETRYRKLTREGFNFEVKG</sequence>
<dbReference type="Pfam" id="PF00293">
    <property type="entry name" value="NUDIX"/>
    <property type="match status" value="1"/>
</dbReference>
<dbReference type="InterPro" id="IPR015797">
    <property type="entry name" value="NUDIX_hydrolase-like_dom_sf"/>
</dbReference>
<dbReference type="PROSITE" id="PS51462">
    <property type="entry name" value="NUDIX"/>
    <property type="match status" value="1"/>
</dbReference>
<dbReference type="InterPro" id="IPR054105">
    <property type="entry name" value="WHD_NrtR"/>
</dbReference>
<organism evidence="2 3">
    <name type="scientific">Neolewinella xylanilytica</name>
    <dbReference type="NCBI Taxonomy" id="1514080"/>
    <lineage>
        <taxon>Bacteria</taxon>
        <taxon>Pseudomonadati</taxon>
        <taxon>Bacteroidota</taxon>
        <taxon>Saprospiria</taxon>
        <taxon>Saprospirales</taxon>
        <taxon>Lewinellaceae</taxon>
        <taxon>Neolewinella</taxon>
    </lineage>
</organism>
<keyword evidence="3" id="KW-1185">Reference proteome</keyword>
<dbReference type="AlphaFoldDB" id="A0A2S6IB33"/>
<protein>
    <submittedName>
        <fullName evidence="2">8-oxo-dGTP diphosphatase</fullName>
    </submittedName>
</protein>
<dbReference type="PANTHER" id="PTHR43736:SF4">
    <property type="entry name" value="SLR1690 PROTEIN"/>
    <property type="match status" value="1"/>
</dbReference>
<evidence type="ECO:0000313" key="3">
    <source>
        <dbReference type="Proteomes" id="UP000237662"/>
    </source>
</evidence>
<proteinExistence type="predicted"/>
<dbReference type="SUPFAM" id="SSF55811">
    <property type="entry name" value="Nudix"/>
    <property type="match status" value="1"/>
</dbReference>
<dbReference type="CDD" id="cd18873">
    <property type="entry name" value="NUDIX_NadM_like"/>
    <property type="match status" value="1"/>
</dbReference>
<feature type="domain" description="Nudix hydrolase" evidence="1">
    <location>
        <begin position="24"/>
        <end position="155"/>
    </location>
</feature>
<evidence type="ECO:0000259" key="1">
    <source>
        <dbReference type="PROSITE" id="PS51462"/>
    </source>
</evidence>
<dbReference type="Pfam" id="PF21906">
    <property type="entry name" value="WHD_NrtR"/>
    <property type="match status" value="1"/>
</dbReference>
<dbReference type="InterPro" id="IPR000086">
    <property type="entry name" value="NUDIX_hydrolase_dom"/>
</dbReference>
<dbReference type="SUPFAM" id="SSF46785">
    <property type="entry name" value="Winged helix' DNA-binding domain"/>
    <property type="match status" value="1"/>
</dbReference>
<dbReference type="Gene3D" id="1.10.10.10">
    <property type="entry name" value="Winged helix-like DNA-binding domain superfamily/Winged helix DNA-binding domain"/>
    <property type="match status" value="1"/>
</dbReference>
<dbReference type="InterPro" id="IPR036388">
    <property type="entry name" value="WH-like_DNA-bd_sf"/>
</dbReference>
<accession>A0A2S6IB33</accession>
<dbReference type="PANTHER" id="PTHR43736">
    <property type="entry name" value="ADP-RIBOSE PYROPHOSPHATASE"/>
    <property type="match status" value="1"/>
</dbReference>
<dbReference type="InterPro" id="IPR036390">
    <property type="entry name" value="WH_DNA-bd_sf"/>
</dbReference>
<dbReference type="Proteomes" id="UP000237662">
    <property type="component" value="Unassembled WGS sequence"/>
</dbReference>
<comment type="caution">
    <text evidence="2">The sequence shown here is derived from an EMBL/GenBank/DDBJ whole genome shotgun (WGS) entry which is preliminary data.</text>
</comment>
<name>A0A2S6IB33_9BACT</name>
<gene>
    <name evidence="2" type="ORF">CLV84_1694</name>
</gene>